<dbReference type="FunFam" id="1.10.10.1580:FF:000001">
    <property type="entry name" value="interferon regulatory factor 2-binding protein 2"/>
    <property type="match status" value="1"/>
</dbReference>
<dbReference type="InterPro" id="IPR044882">
    <property type="entry name" value="I2BP1/2_C3HC4-RING_sf"/>
</dbReference>
<proteinExistence type="inferred from homology"/>
<feature type="region of interest" description="Disordered" evidence="4">
    <location>
        <begin position="815"/>
        <end position="909"/>
    </location>
</feature>
<dbReference type="OrthoDB" id="45007at2759"/>
<feature type="compositionally biased region" description="Basic and acidic residues" evidence="4">
    <location>
        <begin position="194"/>
        <end position="207"/>
    </location>
</feature>
<feature type="region of interest" description="Disordered" evidence="4">
    <location>
        <begin position="1"/>
        <end position="176"/>
    </location>
</feature>
<dbReference type="Proteomes" id="UP000593567">
    <property type="component" value="Unassembled WGS sequence"/>
</dbReference>
<dbReference type="Gene3D" id="1.10.10.1580">
    <property type="entry name" value="Interferon regulatory factor 2-binding protein"/>
    <property type="match status" value="1"/>
</dbReference>
<feature type="compositionally biased region" description="Basic and acidic residues" evidence="4">
    <location>
        <begin position="1078"/>
        <end position="1100"/>
    </location>
</feature>
<feature type="domain" description="Interferon regulatory factor 2-binding protein 1/2-like C3HC4 zinc finger" evidence="6">
    <location>
        <begin position="966"/>
        <end position="1039"/>
    </location>
</feature>
<evidence type="ECO:0000259" key="7">
    <source>
        <dbReference type="Pfam" id="PF25457"/>
    </source>
</evidence>
<feature type="domain" description="Interferon regulatory factor 2-binding protein 1/2-like zinc finger" evidence="5">
    <location>
        <begin position="448"/>
        <end position="497"/>
    </location>
</feature>
<evidence type="ECO:0000259" key="5">
    <source>
        <dbReference type="Pfam" id="PF11261"/>
    </source>
</evidence>
<sequence>MQRRSSQMNKPSEIQIRKTPAGIKKSTPASRMLESVLKSEEKSRDSPCESENQEEGNSEDVSDEEEDVYLPTSAKIMRKSKLRSDRVASSPSHKSVTAAVTKTKSTISHQRKVAPPRSKVVHKEEVPVPKSRRVLPEHEGKYKITMPSGSTPKTARLLAEGSGSTSVGKLSSSQSKLVKDSSGQKVFYRLGSSKHSDVQKRTGRPESSEDAVASLTKANIISSQKNRGDNSISFTVTGLGKINPQHIINTYSSNEKGVFNRLGGSASLKTRRPIKRPATSTQPDESEPAMVGAAPYIGVLKDGGIHAESPKKLRLATSTGDRSGFATSRLVTENAKLRLGQPKTGSSVKITRTISSSGGKSAGPSLKSRLGLTSDSLVSSSTDRLKSGKSTSAVMVATRTVKSASSATSADVFSRLEILRKKTREKMSSSSSSSGKATISLTGSKSGRELCFLCDLPRMPWAMVHDFSEPVCRGCVNYEGTDRIDHVIQMTRLLKLQHGFLSADGSKALRNDTKSESKKLNSTRESVNSKEKVMSVELSGGQLNVTKSELIPSPVRNLPADSLPSPAIEPPSPVRPGGIIDLTRSFPVLPATTLAHSAAAPPLMSPAASLAYKQGMAAARMAAANWGSQKSRLPVIPGIASGLNIAPNVGGDAVNSPQTPSSDDSKPLSMPLVIDYSTKPAHIISALQGLSKCTPFEVRFKKAHSERGRVFAFDASHKTGCDYELKLFIEYPLGSGQVYTSASGVAKQMYYNSMKEQSRPLSSGFKYLEYEVRPDTGDWRLIGDLLPENCRFFKEVVKEEYLPVPRVDPNYPALPKFTVTSSHDNSPPISSDSGTDRKSPKRKQADMTSSGASAAKRPAHLPSPAARRPNSLSLSITPSPSYDSPSTSRGIVPSSLTNGLPSGGRPRSGIDALVERLTPTEVTHNHSSGSSVTNLSNAGQILTSQSSASSSKSSGSEERLSIDQKMKCYLCCSQLEDAHYVQCPTIKLHKFCFPCSKDSIKHQQVGTKKDVFCPSGKQCPLEGGSVPWAFLPTEITHILSTYTAPKYNHDRLVSHREEKLSDRLSVPSERLNMTTEKLIGDRGVEKEDRSSKASSDKKEVGVLSRPSYSEKPVEKSANDRLVVSGSEDESKELQSIRVKQERESV</sequence>
<feature type="compositionally biased region" description="Polar residues" evidence="4">
    <location>
        <begin position="87"/>
        <end position="108"/>
    </location>
</feature>
<feature type="compositionally biased region" description="Basic and acidic residues" evidence="4">
    <location>
        <begin position="1131"/>
        <end position="1145"/>
    </location>
</feature>
<evidence type="ECO:0000259" key="6">
    <source>
        <dbReference type="Pfam" id="PF25454"/>
    </source>
</evidence>
<comment type="caution">
    <text evidence="8">The sequence shown here is derived from an EMBL/GenBank/DDBJ whole genome shotgun (WGS) entry which is preliminary data.</text>
</comment>
<keyword evidence="9" id="KW-1185">Reference proteome</keyword>
<feature type="region of interest" description="Disordered" evidence="4">
    <location>
        <begin position="1064"/>
        <end position="1145"/>
    </location>
</feature>
<comment type="subcellular location">
    <subcellularLocation>
        <location evidence="1">Nucleus</location>
    </subcellularLocation>
</comment>
<dbReference type="EMBL" id="VXIV02001052">
    <property type="protein sequence ID" value="KAF6034531.1"/>
    <property type="molecule type" value="Genomic_DNA"/>
</dbReference>
<organism evidence="8 9">
    <name type="scientific">Bugula neritina</name>
    <name type="common">Brown bryozoan</name>
    <name type="synonym">Sertularia neritina</name>
    <dbReference type="NCBI Taxonomy" id="10212"/>
    <lineage>
        <taxon>Eukaryota</taxon>
        <taxon>Metazoa</taxon>
        <taxon>Spiralia</taxon>
        <taxon>Lophotrochozoa</taxon>
        <taxon>Bryozoa</taxon>
        <taxon>Gymnolaemata</taxon>
        <taxon>Cheilostomatida</taxon>
        <taxon>Flustrina</taxon>
        <taxon>Buguloidea</taxon>
        <taxon>Bugulidae</taxon>
        <taxon>Bugula</taxon>
    </lineage>
</organism>
<feature type="region of interest" description="Disordered" evidence="4">
    <location>
        <begin position="507"/>
        <end position="526"/>
    </location>
</feature>
<evidence type="ECO:0000256" key="1">
    <source>
        <dbReference type="ARBA" id="ARBA00004123"/>
    </source>
</evidence>
<feature type="compositionally biased region" description="Acidic residues" evidence="4">
    <location>
        <begin position="51"/>
        <end position="68"/>
    </location>
</feature>
<protein>
    <submittedName>
        <fullName evidence="8">IRF2BPL</fullName>
    </submittedName>
</protein>
<accession>A0A7J7K9K5</accession>
<feature type="compositionally biased region" description="Polar residues" evidence="4">
    <location>
        <begin position="818"/>
        <end position="833"/>
    </location>
</feature>
<comment type="similarity">
    <text evidence="2">Belongs to the IRF2BP family.</text>
</comment>
<feature type="compositionally biased region" description="Basic and acidic residues" evidence="4">
    <location>
        <begin position="37"/>
        <end position="47"/>
    </location>
</feature>
<feature type="compositionally biased region" description="Basic and acidic residues" evidence="4">
    <location>
        <begin position="507"/>
        <end position="519"/>
    </location>
</feature>
<evidence type="ECO:0000313" key="8">
    <source>
        <dbReference type="EMBL" id="KAF6034531.1"/>
    </source>
</evidence>
<dbReference type="InterPro" id="IPR022750">
    <property type="entry name" value="IRF-2BP1_2-like_Znf"/>
</dbReference>
<dbReference type="InterPro" id="IPR058682">
    <property type="entry name" value="IRF-2BP1/2-like_M"/>
</dbReference>
<evidence type="ECO:0000313" key="9">
    <source>
        <dbReference type="Proteomes" id="UP000593567"/>
    </source>
</evidence>
<evidence type="ECO:0000256" key="3">
    <source>
        <dbReference type="ARBA" id="ARBA00023242"/>
    </source>
</evidence>
<feature type="region of interest" description="Disordered" evidence="4">
    <location>
        <begin position="342"/>
        <end position="370"/>
    </location>
</feature>
<dbReference type="Pfam" id="PF11261">
    <property type="entry name" value="IRF-2BP1_2"/>
    <property type="match status" value="1"/>
</dbReference>
<dbReference type="InterPro" id="IPR057414">
    <property type="entry name" value="Zf-C3HC4_IRF-2BP1_2"/>
</dbReference>
<dbReference type="Pfam" id="PF25454">
    <property type="entry name" value="zf-C3HC4_IRF-2BP1_2"/>
    <property type="match status" value="1"/>
</dbReference>
<name>A0A7J7K9K5_BUGNE</name>
<feature type="region of interest" description="Disordered" evidence="4">
    <location>
        <begin position="190"/>
        <end position="211"/>
    </location>
</feature>
<feature type="compositionally biased region" description="Polar residues" evidence="4">
    <location>
        <begin position="343"/>
        <end position="359"/>
    </location>
</feature>
<gene>
    <name evidence="8" type="ORF">EB796_007161</name>
</gene>
<dbReference type="AlphaFoldDB" id="A0A7J7K9K5"/>
<evidence type="ECO:0000256" key="4">
    <source>
        <dbReference type="SAM" id="MobiDB-lite"/>
    </source>
</evidence>
<dbReference type="SMR" id="A0A7J7K9K5"/>
<feature type="compositionally biased region" description="Low complexity" evidence="4">
    <location>
        <begin position="875"/>
        <end position="888"/>
    </location>
</feature>
<evidence type="ECO:0000256" key="2">
    <source>
        <dbReference type="ARBA" id="ARBA00010802"/>
    </source>
</evidence>
<keyword evidence="3" id="KW-0539">Nucleus</keyword>
<dbReference type="Pfam" id="PF25457">
    <property type="entry name" value="IRF-2BP1_2_M"/>
    <property type="match status" value="1"/>
</dbReference>
<dbReference type="SUPFAM" id="SSF57850">
    <property type="entry name" value="RING/U-box"/>
    <property type="match status" value="1"/>
</dbReference>
<dbReference type="GO" id="GO:0005634">
    <property type="term" value="C:nucleus"/>
    <property type="evidence" value="ECO:0007669"/>
    <property type="project" value="UniProtKB-SubCell"/>
</dbReference>
<reference evidence="8" key="1">
    <citation type="submission" date="2020-06" db="EMBL/GenBank/DDBJ databases">
        <title>Draft genome of Bugula neritina, a colonial animal packing powerful symbionts and potential medicines.</title>
        <authorList>
            <person name="Rayko M."/>
        </authorList>
    </citation>
    <scope>NUCLEOTIDE SEQUENCE [LARGE SCALE GENOMIC DNA]</scope>
    <source>
        <strain evidence="8">Kwan_BN1</strain>
    </source>
</reference>
<feature type="compositionally biased region" description="Polar residues" evidence="4">
    <location>
        <begin position="1"/>
        <end position="12"/>
    </location>
</feature>
<feature type="domain" description="IRF-2BP1/2-like middle" evidence="7">
    <location>
        <begin position="675"/>
        <end position="805"/>
    </location>
</feature>
<feature type="compositionally biased region" description="Low complexity" evidence="4">
    <location>
        <begin position="161"/>
        <end position="176"/>
    </location>
</feature>